<reference evidence="1" key="1">
    <citation type="journal article" date="2020" name="Nature">
        <title>Giant virus diversity and host interactions through global metagenomics.</title>
        <authorList>
            <person name="Schulz F."/>
            <person name="Roux S."/>
            <person name="Paez-Espino D."/>
            <person name="Jungbluth S."/>
            <person name="Walsh D.A."/>
            <person name="Denef V.J."/>
            <person name="McMahon K.D."/>
            <person name="Konstantinidis K.T."/>
            <person name="Eloe-Fadrosh E.A."/>
            <person name="Kyrpides N.C."/>
            <person name="Woyke T."/>
        </authorList>
    </citation>
    <scope>NUCLEOTIDE SEQUENCE</scope>
    <source>
        <strain evidence="1">GVMAG-M-3300009180-1</strain>
    </source>
</reference>
<evidence type="ECO:0000313" key="1">
    <source>
        <dbReference type="EMBL" id="QHT34937.1"/>
    </source>
</evidence>
<protein>
    <submittedName>
        <fullName evidence="1">Uncharacterized protein</fullName>
    </submittedName>
</protein>
<name>A0A6C0F0E7_9ZZZZ</name>
<organism evidence="1">
    <name type="scientific">viral metagenome</name>
    <dbReference type="NCBI Taxonomy" id="1070528"/>
    <lineage>
        <taxon>unclassified sequences</taxon>
        <taxon>metagenomes</taxon>
        <taxon>organismal metagenomes</taxon>
    </lineage>
</organism>
<sequence length="63" mass="7783">MFIAYYTLVIPFLYTLYMNDIITSTFDSRLFITWDIIQTDNTFIHHYKTIYNIFYVVLFYCKN</sequence>
<dbReference type="EMBL" id="MN739011">
    <property type="protein sequence ID" value="QHT34937.1"/>
    <property type="molecule type" value="Genomic_DNA"/>
</dbReference>
<dbReference type="AlphaFoldDB" id="A0A6C0F0E7"/>
<accession>A0A6C0F0E7</accession>
<proteinExistence type="predicted"/>